<dbReference type="EMBL" id="JBEPMO010000004">
    <property type="protein sequence ID" value="MET3731538.1"/>
    <property type="molecule type" value="Genomic_DNA"/>
</dbReference>
<organism evidence="2 3">
    <name type="scientific">Moheibacter stercoris</name>
    <dbReference type="NCBI Taxonomy" id="1628251"/>
    <lineage>
        <taxon>Bacteria</taxon>
        <taxon>Pseudomonadati</taxon>
        <taxon>Bacteroidota</taxon>
        <taxon>Flavobacteriia</taxon>
        <taxon>Flavobacteriales</taxon>
        <taxon>Weeksellaceae</taxon>
        <taxon>Moheibacter</taxon>
    </lineage>
</organism>
<protein>
    <recommendedName>
        <fullName evidence="1">Glycosyltransferase 2-like domain-containing protein</fullName>
    </recommendedName>
</protein>
<dbReference type="SUPFAM" id="SSF53448">
    <property type="entry name" value="Nucleotide-diphospho-sugar transferases"/>
    <property type="match status" value="1"/>
</dbReference>
<evidence type="ECO:0000313" key="2">
    <source>
        <dbReference type="EMBL" id="MET3731538.1"/>
    </source>
</evidence>
<dbReference type="PANTHER" id="PTHR22916:SF3">
    <property type="entry name" value="UDP-GLCNAC:BETAGAL BETA-1,3-N-ACETYLGLUCOSAMINYLTRANSFERASE-LIKE PROTEIN 1"/>
    <property type="match status" value="1"/>
</dbReference>
<dbReference type="RefSeq" id="WP_354507892.1">
    <property type="nucleotide sequence ID" value="NZ_JBEPMO010000004.1"/>
</dbReference>
<dbReference type="Gene3D" id="3.90.550.10">
    <property type="entry name" value="Spore Coat Polysaccharide Biosynthesis Protein SpsA, Chain A"/>
    <property type="match status" value="1"/>
</dbReference>
<dbReference type="InterPro" id="IPR001173">
    <property type="entry name" value="Glyco_trans_2-like"/>
</dbReference>
<feature type="domain" description="Glycosyltransferase 2-like" evidence="1">
    <location>
        <begin position="8"/>
        <end position="170"/>
    </location>
</feature>
<evidence type="ECO:0000259" key="1">
    <source>
        <dbReference type="Pfam" id="PF00535"/>
    </source>
</evidence>
<keyword evidence="3" id="KW-1185">Reference proteome</keyword>
<proteinExistence type="predicted"/>
<sequence length="269" mass="31381">MIGKNLIVLIAHYNNLEGLEKTLLSIDEPFDVDIMIVDDGSETKPTLNHLKSIYTKGEVFLELLPKNQGVGIAANHGLSLIQKMDYELIARLDCGDLNKPNKYQKQLDYLNRNPDVMVLGTWADIVNENGDFMFVLEFPTEYEKIKKKMFVNSMFINPTVIFRKKILDTIGLYKYEYRHAAQDYAFYFDAVKKFKCENLPESLLVYVIEEKSISTQKRKLQVKNRIKIILNHFEFGFYPIYSLLRNSFLYFISRDLSNKLKKLTNFNNG</sequence>
<dbReference type="Proteomes" id="UP001549146">
    <property type="component" value="Unassembled WGS sequence"/>
</dbReference>
<gene>
    <name evidence="2" type="ORF">ABID46_001107</name>
</gene>
<reference evidence="2 3" key="1">
    <citation type="submission" date="2024-06" db="EMBL/GenBank/DDBJ databases">
        <title>Genomic Encyclopedia of Type Strains, Phase IV (KMG-IV): sequencing the most valuable type-strain genomes for metagenomic binning, comparative biology and taxonomic classification.</title>
        <authorList>
            <person name="Goeker M."/>
        </authorList>
    </citation>
    <scope>NUCLEOTIDE SEQUENCE [LARGE SCALE GENOMIC DNA]</scope>
    <source>
        <strain evidence="2 3">DSM 29388</strain>
    </source>
</reference>
<name>A0ABV2LVK3_9FLAO</name>
<dbReference type="InterPro" id="IPR029044">
    <property type="entry name" value="Nucleotide-diphossugar_trans"/>
</dbReference>
<comment type="caution">
    <text evidence="2">The sequence shown here is derived from an EMBL/GenBank/DDBJ whole genome shotgun (WGS) entry which is preliminary data.</text>
</comment>
<dbReference type="PANTHER" id="PTHR22916">
    <property type="entry name" value="GLYCOSYLTRANSFERASE"/>
    <property type="match status" value="1"/>
</dbReference>
<evidence type="ECO:0000313" key="3">
    <source>
        <dbReference type="Proteomes" id="UP001549146"/>
    </source>
</evidence>
<dbReference type="Pfam" id="PF00535">
    <property type="entry name" value="Glycos_transf_2"/>
    <property type="match status" value="1"/>
</dbReference>
<accession>A0ABV2LVK3</accession>